<dbReference type="PRINTS" id="PR01590">
    <property type="entry name" value="HTHFIS"/>
</dbReference>
<dbReference type="PROSITE" id="PS50110">
    <property type="entry name" value="RESPONSE_REGULATORY"/>
    <property type="match status" value="1"/>
</dbReference>
<evidence type="ECO:0000313" key="5">
    <source>
        <dbReference type="EMBL" id="BBG30167.1"/>
    </source>
</evidence>
<name>A0A348HEW5_9GAMM</name>
<dbReference type="PANTHER" id="PTHR44591">
    <property type="entry name" value="STRESS RESPONSE REGULATOR PROTEIN 1"/>
    <property type="match status" value="1"/>
</dbReference>
<dbReference type="EMBL" id="AP018933">
    <property type="protein sequence ID" value="BBG30167.1"/>
    <property type="molecule type" value="Genomic_DNA"/>
</dbReference>
<gene>
    <name evidence="5" type="ORF">ZBT109_1407</name>
</gene>
<dbReference type="CDD" id="cd17563">
    <property type="entry name" value="REC_RegA-like"/>
    <property type="match status" value="1"/>
</dbReference>
<dbReference type="FunFam" id="1.10.10.60:FF:000036">
    <property type="entry name" value="Two-component system response regulator"/>
    <property type="match status" value="1"/>
</dbReference>
<dbReference type="Proteomes" id="UP000267342">
    <property type="component" value="Chromosome"/>
</dbReference>
<accession>A0A348HEW5</accession>
<reference evidence="5 6" key="1">
    <citation type="submission" date="2018-09" db="EMBL/GenBank/DDBJ databases">
        <title>Zymobacter palmae IAM14233 (=T109) whole genome analysis.</title>
        <authorList>
            <person name="Yanase H."/>
        </authorList>
    </citation>
    <scope>NUCLEOTIDE SEQUENCE [LARGE SCALE GENOMIC DNA]</scope>
    <source>
        <strain evidence="5 6">IAM14233</strain>
    </source>
</reference>
<evidence type="ECO:0000256" key="1">
    <source>
        <dbReference type="ARBA" id="ARBA00022553"/>
    </source>
</evidence>
<dbReference type="Gene3D" id="1.10.10.60">
    <property type="entry name" value="Homeodomain-like"/>
    <property type="match status" value="1"/>
</dbReference>
<evidence type="ECO:0000313" key="6">
    <source>
        <dbReference type="Proteomes" id="UP000267342"/>
    </source>
</evidence>
<dbReference type="InterPro" id="IPR002197">
    <property type="entry name" value="HTH_Fis"/>
</dbReference>
<keyword evidence="6" id="KW-1185">Reference proteome</keyword>
<dbReference type="InterPro" id="IPR001789">
    <property type="entry name" value="Sig_transdc_resp-reg_receiver"/>
</dbReference>
<dbReference type="AlphaFoldDB" id="A0A348HEW5"/>
<organism evidence="5 6">
    <name type="scientific">Zymobacter palmae</name>
    <dbReference type="NCBI Taxonomy" id="33074"/>
    <lineage>
        <taxon>Bacteria</taxon>
        <taxon>Pseudomonadati</taxon>
        <taxon>Pseudomonadota</taxon>
        <taxon>Gammaproteobacteria</taxon>
        <taxon>Oceanospirillales</taxon>
        <taxon>Halomonadaceae</taxon>
        <taxon>Zymobacter group</taxon>
        <taxon>Zymobacter</taxon>
    </lineage>
</organism>
<feature type="domain" description="Response regulatory" evidence="4">
    <location>
        <begin position="12"/>
        <end position="126"/>
    </location>
</feature>
<protein>
    <submittedName>
        <fullName evidence="5">Response regulator receiver domain protein</fullName>
    </submittedName>
</protein>
<dbReference type="STRING" id="1123510.GCA_000620025_00401"/>
<evidence type="ECO:0000259" key="4">
    <source>
        <dbReference type="PROSITE" id="PS50110"/>
    </source>
</evidence>
<dbReference type="InterPro" id="IPR011006">
    <property type="entry name" value="CheY-like_superfamily"/>
</dbReference>
<feature type="modified residue" description="4-aspartylphosphate" evidence="3">
    <location>
        <position position="61"/>
    </location>
</feature>
<sequence length="184" mass="20630">MTREHTMDNPTSFLIIDDDELFCRVMERAMKRRGFAVFVANTADQALSMARQHQPDYASIDLKLAESSGLKLLPELLAIVPQCKTIILTGYSSISTAVEAIKLGATNYLCKPVDADEVLHALKTEAPDPDAKIADHPPSVNRLTWEHIQRVLQENDGNISATARSLGMHRRTLQRKLQKRPVKR</sequence>
<dbReference type="Pfam" id="PF00072">
    <property type="entry name" value="Response_reg"/>
    <property type="match status" value="1"/>
</dbReference>
<dbReference type="InterPro" id="IPR050595">
    <property type="entry name" value="Bact_response_regulator"/>
</dbReference>
<keyword evidence="1 3" id="KW-0597">Phosphoprotein</keyword>
<evidence type="ECO:0000256" key="3">
    <source>
        <dbReference type="PROSITE-ProRule" id="PRU00169"/>
    </source>
</evidence>
<dbReference type="GO" id="GO:0000160">
    <property type="term" value="P:phosphorelay signal transduction system"/>
    <property type="evidence" value="ECO:0007669"/>
    <property type="project" value="UniProtKB-KW"/>
</dbReference>
<dbReference type="SMART" id="SM00448">
    <property type="entry name" value="REC"/>
    <property type="match status" value="1"/>
</dbReference>
<dbReference type="PANTHER" id="PTHR44591:SF14">
    <property type="entry name" value="PROTEIN PILG"/>
    <property type="match status" value="1"/>
</dbReference>
<dbReference type="Pfam" id="PF02954">
    <property type="entry name" value="HTH_8"/>
    <property type="match status" value="1"/>
</dbReference>
<dbReference type="SUPFAM" id="SSF52172">
    <property type="entry name" value="CheY-like"/>
    <property type="match status" value="1"/>
</dbReference>
<dbReference type="KEGG" id="zpl:ZBT109_1407"/>
<dbReference type="Gene3D" id="3.40.50.2300">
    <property type="match status" value="1"/>
</dbReference>
<proteinExistence type="predicted"/>
<evidence type="ECO:0000256" key="2">
    <source>
        <dbReference type="ARBA" id="ARBA00023012"/>
    </source>
</evidence>
<dbReference type="GO" id="GO:0043565">
    <property type="term" value="F:sequence-specific DNA binding"/>
    <property type="evidence" value="ECO:0007669"/>
    <property type="project" value="InterPro"/>
</dbReference>
<keyword evidence="2" id="KW-0902">Two-component regulatory system</keyword>